<dbReference type="SUPFAM" id="SSF52540">
    <property type="entry name" value="P-loop containing nucleoside triphosphate hydrolases"/>
    <property type="match status" value="1"/>
</dbReference>
<dbReference type="EMBL" id="KU640380">
    <property type="protein sequence ID" value="AMQ66507.1"/>
    <property type="molecule type" value="Genomic_DNA"/>
</dbReference>
<dbReference type="PANTHER" id="PTHR22683">
    <property type="entry name" value="SPORULATION PROTEIN RELATED"/>
    <property type="match status" value="1"/>
</dbReference>
<feature type="domain" description="FtsK" evidence="4">
    <location>
        <begin position="423"/>
        <end position="607"/>
    </location>
</feature>
<protein>
    <submittedName>
        <fullName evidence="5">DNA translocase-like protein</fullName>
    </submittedName>
</protein>
<evidence type="ECO:0000313" key="5">
    <source>
        <dbReference type="EMBL" id="AMQ66507.1"/>
    </source>
</evidence>
<dbReference type="GeneID" id="28799392"/>
<dbReference type="PROSITE" id="PS50901">
    <property type="entry name" value="FTSK"/>
    <property type="match status" value="1"/>
</dbReference>
<reference evidence="5 6" key="1">
    <citation type="submission" date="2016-01" db="EMBL/GenBank/DDBJ databases">
        <title>Isolation and characterization of bacteriophages from East Africa Rift Valley soda lakes.</title>
        <authorList>
            <person name="van Zyl L.J."/>
            <person name="Nemavhulani S."/>
            <person name="Cowan D.A."/>
            <person name="Trindade M.I."/>
        </authorList>
    </citation>
    <scope>NUCLEOTIDE SEQUENCE [LARGE SCALE GENOMIC DNA]</scope>
</reference>
<dbReference type="InterPro" id="IPR050206">
    <property type="entry name" value="FtsK/SpoIIIE/SftA"/>
</dbReference>
<dbReference type="Gene3D" id="3.40.50.300">
    <property type="entry name" value="P-loop containing nucleotide triphosphate hydrolases"/>
    <property type="match status" value="1"/>
</dbReference>
<dbReference type="PANTHER" id="PTHR22683:SF41">
    <property type="entry name" value="DNA TRANSLOCASE FTSK"/>
    <property type="match status" value="1"/>
</dbReference>
<evidence type="ECO:0000256" key="1">
    <source>
        <dbReference type="ARBA" id="ARBA00022741"/>
    </source>
</evidence>
<feature type="coiled-coil region" evidence="3">
    <location>
        <begin position="196"/>
        <end position="223"/>
    </location>
</feature>
<dbReference type="OrthoDB" id="485at10239"/>
<evidence type="ECO:0000256" key="3">
    <source>
        <dbReference type="SAM" id="Coils"/>
    </source>
</evidence>
<dbReference type="GO" id="GO:0005524">
    <property type="term" value="F:ATP binding"/>
    <property type="evidence" value="ECO:0007669"/>
    <property type="project" value="UniProtKB-KW"/>
</dbReference>
<keyword evidence="6" id="KW-1185">Reference proteome</keyword>
<dbReference type="GO" id="GO:0003677">
    <property type="term" value="F:DNA binding"/>
    <property type="evidence" value="ECO:0007669"/>
    <property type="project" value="InterPro"/>
</dbReference>
<keyword evidence="1" id="KW-0547">Nucleotide-binding</keyword>
<accession>A0A142F150</accession>
<proteinExistence type="predicted"/>
<evidence type="ECO:0000259" key="4">
    <source>
        <dbReference type="PROSITE" id="PS50901"/>
    </source>
</evidence>
<keyword evidence="2" id="KW-0067">ATP-binding</keyword>
<dbReference type="InterPro" id="IPR027417">
    <property type="entry name" value="P-loop_NTPase"/>
</dbReference>
<dbReference type="Proteomes" id="UP000201588">
    <property type="component" value="Segment"/>
</dbReference>
<keyword evidence="3" id="KW-0175">Coiled coil</keyword>
<dbReference type="Pfam" id="PF01580">
    <property type="entry name" value="FtsK_SpoIIIE"/>
    <property type="match status" value="1"/>
</dbReference>
<sequence length="768" mass="87261">MIRLGNNKNFSNSFTKVKREDLSDQLNWVLEASGNHVFGVEVKLGELEEGEITLISPPHVRLEEHTSVGRTKPIKKSYKYYEGYLSHPFFLPLYEALNGDYVDNMISLSELLGSDEEIFIQWLFKRGYGWRKKAVQMYSSYLEGNDTPLTFKLGRLIQDKTLHTLNKVSDFDTSREYEDQVEHKILGEGFRFQLRVGVYSKRYKTLKNEMERLLQKYDSHNALRLFRQRSGKVQTLVEDCIITPNTNFQIISRIELHSLFGGNRIATEPKTEVAPYTSQNVDIADVVGLLPSHSRSDPESGVSIQEDIVSKVAEALKRVKIIDTARLYNESISVGVRLTVVQFNIPKGKTLTQIVQKSKDIQAALGTPSIGIEQGDHPDTVKIMVPNDEQSVVSLRELLEDESFHTFRKKNPLPFIVGVDEVNNPIYLSLTKLVHLLVAGTTGSGKSVFLNSMIVTLMMNHKPEELQMYMIDPKQVELQQYVDFPHVRNVVTEMDRAVVTLHRLTKEMDKRYTLFREAGAKNIQIYNQKMKDTIPYIVCVIDEYADLRDVAPDVEDYIARLGQKARAAGIHLVLATQRPSADIVSGRIKANIPNAISFNLSNSNNYKTVFGTGIPYSLLGKGDGVMRVEGYPKEFQRFQSAIISPDESQEEAVYYKLSKALGEGKGRVEDEDVEDYGYNSLEEVKEQETIEPINEEEDLLNKLKHVIATTKETKVAPLRDELGVKTSTMSELMNKLVEEGWLVKHKSKAKGYELIADEETLSKWKEES</sequence>
<dbReference type="KEGG" id="vg:28799392"/>
<name>A0A142F150_9CAUD</name>
<dbReference type="RefSeq" id="YP_009275197.1">
    <property type="nucleotide sequence ID" value="NC_030925.1"/>
</dbReference>
<dbReference type="InterPro" id="IPR002543">
    <property type="entry name" value="FtsK_dom"/>
</dbReference>
<dbReference type="CDD" id="cd01127">
    <property type="entry name" value="TrwB_TraG_TraD_VirD4"/>
    <property type="match status" value="1"/>
</dbReference>
<evidence type="ECO:0000256" key="2">
    <source>
        <dbReference type="ARBA" id="ARBA00022840"/>
    </source>
</evidence>
<organism evidence="5 6">
    <name type="scientific">Bacillus phage Shbh1</name>
    <dbReference type="NCBI Taxonomy" id="1796992"/>
    <lineage>
        <taxon>Viruses</taxon>
        <taxon>Duplodnaviria</taxon>
        <taxon>Heunggongvirae</taxon>
        <taxon>Uroviricota</taxon>
        <taxon>Caudoviricetes</taxon>
        <taxon>Herelleviridae</taxon>
        <taxon>Bastillevirinae</taxon>
        <taxon>Shalavirus</taxon>
        <taxon>Shalavirus Shbh1</taxon>
    </lineage>
</organism>
<evidence type="ECO:0000313" key="6">
    <source>
        <dbReference type="Proteomes" id="UP000201588"/>
    </source>
</evidence>